<protein>
    <submittedName>
        <fullName evidence="2">Uncharacterized protein</fullName>
    </submittedName>
</protein>
<evidence type="ECO:0000256" key="1">
    <source>
        <dbReference type="SAM" id="Phobius"/>
    </source>
</evidence>
<name>A0ABV0T992_9TELE</name>
<dbReference type="Proteomes" id="UP001482620">
    <property type="component" value="Unassembled WGS sequence"/>
</dbReference>
<keyword evidence="1" id="KW-1133">Transmembrane helix</keyword>
<accession>A0ABV0T992</accession>
<keyword evidence="1" id="KW-0812">Transmembrane</keyword>
<dbReference type="EMBL" id="JAHRIQ010025011">
    <property type="protein sequence ID" value="MEQ2229440.1"/>
    <property type="molecule type" value="Genomic_DNA"/>
</dbReference>
<sequence length="103" mass="11939">MRKNEIIIAIGSFRNGNRCRLFWISYEAENGLIFFIFYFYQCLDRPAHSSPKLKAIRQMSLSGKPKTWKLGGEDYTDWTVSTKSSLTSFNFFCLAPLVIPATW</sequence>
<reference evidence="2 3" key="1">
    <citation type="submission" date="2021-06" db="EMBL/GenBank/DDBJ databases">
        <authorList>
            <person name="Palmer J.M."/>
        </authorList>
    </citation>
    <scope>NUCLEOTIDE SEQUENCE [LARGE SCALE GENOMIC DNA]</scope>
    <source>
        <strain evidence="3">if_2019</strain>
        <tissue evidence="2">Muscle</tissue>
    </source>
</reference>
<feature type="transmembrane region" description="Helical" evidence="1">
    <location>
        <begin position="21"/>
        <end position="40"/>
    </location>
</feature>
<evidence type="ECO:0000313" key="3">
    <source>
        <dbReference type="Proteomes" id="UP001482620"/>
    </source>
</evidence>
<evidence type="ECO:0000313" key="2">
    <source>
        <dbReference type="EMBL" id="MEQ2229440.1"/>
    </source>
</evidence>
<gene>
    <name evidence="2" type="ORF">ILYODFUR_018768</name>
</gene>
<proteinExistence type="predicted"/>
<keyword evidence="1" id="KW-0472">Membrane</keyword>
<organism evidence="2 3">
    <name type="scientific">Ilyodon furcidens</name>
    <name type="common">goldbreast splitfin</name>
    <dbReference type="NCBI Taxonomy" id="33524"/>
    <lineage>
        <taxon>Eukaryota</taxon>
        <taxon>Metazoa</taxon>
        <taxon>Chordata</taxon>
        <taxon>Craniata</taxon>
        <taxon>Vertebrata</taxon>
        <taxon>Euteleostomi</taxon>
        <taxon>Actinopterygii</taxon>
        <taxon>Neopterygii</taxon>
        <taxon>Teleostei</taxon>
        <taxon>Neoteleostei</taxon>
        <taxon>Acanthomorphata</taxon>
        <taxon>Ovalentaria</taxon>
        <taxon>Atherinomorphae</taxon>
        <taxon>Cyprinodontiformes</taxon>
        <taxon>Goodeidae</taxon>
        <taxon>Ilyodon</taxon>
    </lineage>
</organism>
<keyword evidence="3" id="KW-1185">Reference proteome</keyword>
<comment type="caution">
    <text evidence="2">The sequence shown here is derived from an EMBL/GenBank/DDBJ whole genome shotgun (WGS) entry which is preliminary data.</text>
</comment>